<sequence length="97" mass="10793">MTPILDSRKLLAFTTLARVGSFTHAARELHLTQSAVSHAIKSLEQDLECRLFDRLGRHVNLTAAGRQLLNHADKILTEMRTAREDLMALTKGLTAGR</sequence>
<evidence type="ECO:0000259" key="5">
    <source>
        <dbReference type="PROSITE" id="PS50931"/>
    </source>
</evidence>
<dbReference type="GO" id="GO:0003677">
    <property type="term" value="F:DNA binding"/>
    <property type="evidence" value="ECO:0007669"/>
    <property type="project" value="UniProtKB-KW"/>
</dbReference>
<keyword evidence="4" id="KW-0804">Transcription</keyword>
<dbReference type="AlphaFoldDB" id="A0A290QL33"/>
<evidence type="ECO:0000256" key="3">
    <source>
        <dbReference type="ARBA" id="ARBA00023125"/>
    </source>
</evidence>
<accession>A0A290QL33</accession>
<reference evidence="6 7" key="1">
    <citation type="submission" date="2017-09" db="EMBL/GenBank/DDBJ databases">
        <title>Complete genome sequence of Verrucomicrobial strain HZ-65, isolated from freshwater.</title>
        <authorList>
            <person name="Choi A."/>
        </authorList>
    </citation>
    <scope>NUCLEOTIDE SEQUENCE [LARGE SCALE GENOMIC DNA]</scope>
    <source>
        <strain evidence="6 7">HZ-65</strain>
    </source>
</reference>
<dbReference type="PANTHER" id="PTHR30419">
    <property type="entry name" value="HTH-TYPE TRANSCRIPTIONAL REGULATOR YBHD"/>
    <property type="match status" value="1"/>
</dbReference>
<keyword evidence="7" id="KW-1185">Reference proteome</keyword>
<gene>
    <name evidence="6" type="ORF">CMV30_12055</name>
</gene>
<dbReference type="KEGG" id="vbh:CMV30_12055"/>
<evidence type="ECO:0000256" key="2">
    <source>
        <dbReference type="ARBA" id="ARBA00023015"/>
    </source>
</evidence>
<dbReference type="GO" id="GO:0003700">
    <property type="term" value="F:DNA-binding transcription factor activity"/>
    <property type="evidence" value="ECO:0007669"/>
    <property type="project" value="InterPro"/>
</dbReference>
<dbReference type="SUPFAM" id="SSF46785">
    <property type="entry name" value="Winged helix' DNA-binding domain"/>
    <property type="match status" value="1"/>
</dbReference>
<dbReference type="InterPro" id="IPR036390">
    <property type="entry name" value="WH_DNA-bd_sf"/>
</dbReference>
<feature type="domain" description="HTH lysR-type" evidence="5">
    <location>
        <begin position="5"/>
        <end position="62"/>
    </location>
</feature>
<keyword evidence="2" id="KW-0805">Transcription regulation</keyword>
<dbReference type="FunFam" id="1.10.10.10:FF:000001">
    <property type="entry name" value="LysR family transcriptional regulator"/>
    <property type="match status" value="1"/>
</dbReference>
<dbReference type="Pfam" id="PF00126">
    <property type="entry name" value="HTH_1"/>
    <property type="match status" value="1"/>
</dbReference>
<protein>
    <submittedName>
        <fullName evidence="6">LysR family transcriptional regulator</fullName>
    </submittedName>
</protein>
<dbReference type="Proteomes" id="UP000217265">
    <property type="component" value="Chromosome"/>
</dbReference>
<name>A0A290QL33_9BACT</name>
<dbReference type="InterPro" id="IPR050950">
    <property type="entry name" value="HTH-type_LysR_regulators"/>
</dbReference>
<evidence type="ECO:0000256" key="1">
    <source>
        <dbReference type="ARBA" id="ARBA00009437"/>
    </source>
</evidence>
<dbReference type="InterPro" id="IPR000847">
    <property type="entry name" value="LysR_HTH_N"/>
</dbReference>
<dbReference type="EMBL" id="CP023344">
    <property type="protein sequence ID" value="ATC64632.1"/>
    <property type="molecule type" value="Genomic_DNA"/>
</dbReference>
<proteinExistence type="inferred from homology"/>
<dbReference type="PRINTS" id="PR00039">
    <property type="entry name" value="HTHLYSR"/>
</dbReference>
<dbReference type="OrthoDB" id="196624at2"/>
<organism evidence="6 7">
    <name type="scientific">Nibricoccus aquaticus</name>
    <dbReference type="NCBI Taxonomy" id="2576891"/>
    <lineage>
        <taxon>Bacteria</taxon>
        <taxon>Pseudomonadati</taxon>
        <taxon>Verrucomicrobiota</taxon>
        <taxon>Opitutia</taxon>
        <taxon>Opitutales</taxon>
        <taxon>Opitutaceae</taxon>
        <taxon>Nibricoccus</taxon>
    </lineage>
</organism>
<dbReference type="InterPro" id="IPR036388">
    <property type="entry name" value="WH-like_DNA-bd_sf"/>
</dbReference>
<evidence type="ECO:0000313" key="7">
    <source>
        <dbReference type="Proteomes" id="UP000217265"/>
    </source>
</evidence>
<dbReference type="PROSITE" id="PS50931">
    <property type="entry name" value="HTH_LYSR"/>
    <property type="match status" value="1"/>
</dbReference>
<evidence type="ECO:0000313" key="6">
    <source>
        <dbReference type="EMBL" id="ATC64632.1"/>
    </source>
</evidence>
<comment type="similarity">
    <text evidence="1">Belongs to the LysR transcriptional regulatory family.</text>
</comment>
<dbReference type="GO" id="GO:0005829">
    <property type="term" value="C:cytosol"/>
    <property type="evidence" value="ECO:0007669"/>
    <property type="project" value="TreeGrafter"/>
</dbReference>
<keyword evidence="3" id="KW-0238">DNA-binding</keyword>
<dbReference type="PANTHER" id="PTHR30419:SF30">
    <property type="entry name" value="LYSR FAMILY TRANSCRIPTIONAL REGULATOR"/>
    <property type="match status" value="1"/>
</dbReference>
<dbReference type="RefSeq" id="WP_096056263.1">
    <property type="nucleotide sequence ID" value="NZ_CP023344.1"/>
</dbReference>
<evidence type="ECO:0000256" key="4">
    <source>
        <dbReference type="ARBA" id="ARBA00023163"/>
    </source>
</evidence>
<dbReference type="Gene3D" id="1.10.10.10">
    <property type="entry name" value="Winged helix-like DNA-binding domain superfamily/Winged helix DNA-binding domain"/>
    <property type="match status" value="1"/>
</dbReference>